<evidence type="ECO:0000313" key="4">
    <source>
        <dbReference type="Proteomes" id="UP001055102"/>
    </source>
</evidence>
<feature type="compositionally biased region" description="Low complexity" evidence="2">
    <location>
        <begin position="189"/>
        <end position="199"/>
    </location>
</feature>
<gene>
    <name evidence="3" type="ORF">AOPFMNJM_0016</name>
</gene>
<protein>
    <recommendedName>
        <fullName evidence="5">Core-binding (CB) domain-containing protein</fullName>
    </recommendedName>
</protein>
<proteinExistence type="predicted"/>
<evidence type="ECO:0000313" key="3">
    <source>
        <dbReference type="EMBL" id="GJE04725.1"/>
    </source>
</evidence>
<evidence type="ECO:0000256" key="1">
    <source>
        <dbReference type="ARBA" id="ARBA00023125"/>
    </source>
</evidence>
<evidence type="ECO:0008006" key="5">
    <source>
        <dbReference type="Google" id="ProtNLM"/>
    </source>
</evidence>
<keyword evidence="1" id="KW-0238">DNA-binding</keyword>
<keyword evidence="4" id="KW-1185">Reference proteome</keyword>
<dbReference type="EMBL" id="BPQR01000001">
    <property type="protein sequence ID" value="GJE04725.1"/>
    <property type="molecule type" value="Genomic_DNA"/>
</dbReference>
<dbReference type="InterPro" id="IPR010998">
    <property type="entry name" value="Integrase_recombinase_N"/>
</dbReference>
<evidence type="ECO:0000256" key="2">
    <source>
        <dbReference type="SAM" id="MobiDB-lite"/>
    </source>
</evidence>
<dbReference type="Proteomes" id="UP001055102">
    <property type="component" value="Unassembled WGS sequence"/>
</dbReference>
<organism evidence="3 4">
    <name type="scientific">Methylobacterium jeotgali</name>
    <dbReference type="NCBI Taxonomy" id="381630"/>
    <lineage>
        <taxon>Bacteria</taxon>
        <taxon>Pseudomonadati</taxon>
        <taxon>Pseudomonadota</taxon>
        <taxon>Alphaproteobacteria</taxon>
        <taxon>Hyphomicrobiales</taxon>
        <taxon>Methylobacteriaceae</taxon>
        <taxon>Methylobacterium</taxon>
    </lineage>
</organism>
<reference evidence="3" key="2">
    <citation type="submission" date="2021-08" db="EMBL/GenBank/DDBJ databases">
        <authorList>
            <person name="Tani A."/>
            <person name="Ola A."/>
            <person name="Ogura Y."/>
            <person name="Katsura K."/>
            <person name="Hayashi T."/>
        </authorList>
    </citation>
    <scope>NUCLEOTIDE SEQUENCE</scope>
    <source>
        <strain evidence="3">LMG 23639</strain>
    </source>
</reference>
<comment type="caution">
    <text evidence="3">The sequence shown here is derived from an EMBL/GenBank/DDBJ whole genome shotgun (WGS) entry which is preliminary data.</text>
</comment>
<accession>A0ABQ4SNJ1</accession>
<sequence length="290" mass="31730">MRAGLDMPRKLPRYCVEDVDRYGKSRIYLGRKGQKKTRLKGLPWSQPFMDAYQAALEGSAAPKPGVVIPRSWRWLCHQCFGSAAFKALDAHATQPRRRAALEVTFDEPIKPGTPILFGDVQVSKLTTAAVRAMRDRKAAESKDGANARLKAIRGVFKWATTPGIELCDHNPSRDVPPLAVDSEGTAPGRSARCASSSRSTPRIEGLPRPLPTPLLRRPPIGRRAPRPPAYAGRLAPLHPAQGPQLQAHEDGDPCAAGATGGDRCAPEQPSDLPRDRVRQALHLEWLRGMD</sequence>
<reference evidence="3" key="1">
    <citation type="journal article" date="2021" name="Front. Microbiol.">
        <title>Comprehensive Comparative Genomics and Phenotyping of Methylobacterium Species.</title>
        <authorList>
            <person name="Alessa O."/>
            <person name="Ogura Y."/>
            <person name="Fujitani Y."/>
            <person name="Takami H."/>
            <person name="Hayashi T."/>
            <person name="Sahin N."/>
            <person name="Tani A."/>
        </authorList>
    </citation>
    <scope>NUCLEOTIDE SEQUENCE</scope>
    <source>
        <strain evidence="3">LMG 23639</strain>
    </source>
</reference>
<name>A0ABQ4SNJ1_9HYPH</name>
<dbReference type="Gene3D" id="1.10.150.130">
    <property type="match status" value="1"/>
</dbReference>
<feature type="region of interest" description="Disordered" evidence="2">
    <location>
        <begin position="168"/>
        <end position="276"/>
    </location>
</feature>